<reference evidence="1 2" key="1">
    <citation type="submission" date="2024-01" db="EMBL/GenBank/DDBJ databases">
        <title>The genomes of 5 underutilized Papilionoideae crops provide insights into root nodulation and disease resistanc.</title>
        <authorList>
            <person name="Jiang F."/>
        </authorList>
    </citation>
    <scope>NUCLEOTIDE SEQUENCE [LARGE SCALE GENOMIC DNA]</scope>
    <source>
        <strain evidence="1">JINMINGXINNONG_FW02</strain>
        <tissue evidence="1">Leaves</tissue>
    </source>
</reference>
<dbReference type="AlphaFoldDB" id="A0AAN9RRQ1"/>
<dbReference type="Proteomes" id="UP001374584">
    <property type="component" value="Unassembled WGS sequence"/>
</dbReference>
<organism evidence="1 2">
    <name type="scientific">Phaseolus coccineus</name>
    <name type="common">Scarlet runner bean</name>
    <name type="synonym">Phaseolus multiflorus</name>
    <dbReference type="NCBI Taxonomy" id="3886"/>
    <lineage>
        <taxon>Eukaryota</taxon>
        <taxon>Viridiplantae</taxon>
        <taxon>Streptophyta</taxon>
        <taxon>Embryophyta</taxon>
        <taxon>Tracheophyta</taxon>
        <taxon>Spermatophyta</taxon>
        <taxon>Magnoliopsida</taxon>
        <taxon>eudicotyledons</taxon>
        <taxon>Gunneridae</taxon>
        <taxon>Pentapetalae</taxon>
        <taxon>rosids</taxon>
        <taxon>fabids</taxon>
        <taxon>Fabales</taxon>
        <taxon>Fabaceae</taxon>
        <taxon>Papilionoideae</taxon>
        <taxon>50 kb inversion clade</taxon>
        <taxon>NPAAA clade</taxon>
        <taxon>indigoferoid/millettioid clade</taxon>
        <taxon>Phaseoleae</taxon>
        <taxon>Phaseolus</taxon>
    </lineage>
</organism>
<keyword evidence="2" id="KW-1185">Reference proteome</keyword>
<evidence type="ECO:0000313" key="2">
    <source>
        <dbReference type="Proteomes" id="UP001374584"/>
    </source>
</evidence>
<gene>
    <name evidence="1" type="ORF">VNO80_03484</name>
</gene>
<name>A0AAN9RRQ1_PHACN</name>
<evidence type="ECO:0000313" key="1">
    <source>
        <dbReference type="EMBL" id="KAK7378048.1"/>
    </source>
</evidence>
<comment type="caution">
    <text evidence="1">The sequence shown here is derived from an EMBL/GenBank/DDBJ whole genome shotgun (WGS) entry which is preliminary data.</text>
</comment>
<dbReference type="EMBL" id="JAYMYR010000002">
    <property type="protein sequence ID" value="KAK7378048.1"/>
    <property type="molecule type" value="Genomic_DNA"/>
</dbReference>
<proteinExistence type="predicted"/>
<accession>A0AAN9RRQ1</accession>
<protein>
    <submittedName>
        <fullName evidence="1">Uncharacterized protein</fullName>
    </submittedName>
</protein>
<sequence length="135" mass="15318">MQAFLLHARAKIFPYHSTRYDARLPPSLSYLSLFFQLFSLSWFIGFVSPSRRRLHEGSSTQADQFKHGALIHDTGEELCDKDAPLSECSSGCRSKEMVSSGKGTRKEDLLFWKRVEFVAVKNFISEAWCCCVTAA</sequence>